<comment type="function">
    <text evidence="7">Component in a DNA repair pathway. Removal of UV LIGHT damaged nucleotides. Recognizes pyrimidine dimers and cleave a phosphodiester bond immediately 5' to the lesion.</text>
</comment>
<accession>A0ABX2ZTQ7</accession>
<keyword evidence="1 8" id="KW-0540">Nuclease</keyword>
<evidence type="ECO:0000256" key="5">
    <source>
        <dbReference type="ARBA" id="ARBA00022801"/>
    </source>
</evidence>
<dbReference type="PANTHER" id="PTHR31290:SF5">
    <property type="entry name" value="UV-DAMAGE ENDONUCLEASE"/>
    <property type="match status" value="1"/>
</dbReference>
<keyword evidence="6 8" id="KW-0234">DNA repair</keyword>
<dbReference type="EC" id="3.-.-.-" evidence="8"/>
<comment type="similarity">
    <text evidence="8">Belongs to the uve1/UvsE family.</text>
</comment>
<evidence type="ECO:0000256" key="6">
    <source>
        <dbReference type="ARBA" id="ARBA00023204"/>
    </source>
</evidence>
<dbReference type="EMBL" id="MDKC01000013">
    <property type="protein sequence ID" value="ODG91902.1"/>
    <property type="molecule type" value="Genomic_DNA"/>
</dbReference>
<gene>
    <name evidence="8 9" type="primary">uvsE</name>
    <name evidence="9" type="ORF">BED47_05325</name>
</gene>
<sequence length="318" mass="37004">MIIRFGYVSHALSLYNCSPAKTLTFTRYKALDLEERLEKLISVTSQNIENTYRALHYNVGQQIPLYRMSSSMVPLATHPDVEFDYINIFHKQFKEIGDFIKKHELRVSFHPNQFTLFTSEKPHITDNAVIDMEYHYKVLEAMGISDQSVINIHIGGAYGNKELAIQRFYENIKKLPTHIKKQMTLENDDKTYNTAETLMVCKNEGIPLVFDYHHHMANLCEEPLEKLLPIIFSTWEHTFLKPKIHISSPKSDKEFRAHSDLIDIDFIKPFFDIVRSIGSDIDIMIESKKKDLALLQLMEDIAKWRGYKRISGGMIEVT</sequence>
<dbReference type="NCBIfam" id="TIGR00629">
    <property type="entry name" value="uvde"/>
    <property type="match status" value="1"/>
</dbReference>
<keyword evidence="2 8" id="KW-0255">Endonuclease</keyword>
<dbReference type="GO" id="GO:0004519">
    <property type="term" value="F:endonuclease activity"/>
    <property type="evidence" value="ECO:0007669"/>
    <property type="project" value="UniProtKB-KW"/>
</dbReference>
<dbReference type="SUPFAM" id="SSF51658">
    <property type="entry name" value="Xylose isomerase-like"/>
    <property type="match status" value="1"/>
</dbReference>
<keyword evidence="10" id="KW-1185">Reference proteome</keyword>
<dbReference type="InterPro" id="IPR023520">
    <property type="entry name" value="UvdE_bac"/>
</dbReference>
<dbReference type="RefSeq" id="WP_025569254.1">
    <property type="nucleotide sequence ID" value="NZ_MDKC01000013.1"/>
</dbReference>
<comment type="function">
    <text evidence="8">Component in a DNA repair pathway. Removal of UV-light damaged nucleotides. Recognizes pyrimidine dimers and cleave a phosphodiester bond immediately 5' to the lesion.</text>
</comment>
<protein>
    <recommendedName>
        <fullName evidence="8">UV DNA damage endonuclease</fullName>
        <shortName evidence="8">UV-endonuclease</shortName>
        <shortName evidence="8">UVED</shortName>
        <ecNumber evidence="8">3.-.-.-</ecNumber>
    </recommendedName>
</protein>
<evidence type="ECO:0000256" key="3">
    <source>
        <dbReference type="ARBA" id="ARBA00022763"/>
    </source>
</evidence>
<organism evidence="9 10">
    <name type="scientific">Gottfriedia luciferensis</name>
    <dbReference type="NCBI Taxonomy" id="178774"/>
    <lineage>
        <taxon>Bacteria</taxon>
        <taxon>Bacillati</taxon>
        <taxon>Bacillota</taxon>
        <taxon>Bacilli</taxon>
        <taxon>Bacillales</taxon>
        <taxon>Bacillaceae</taxon>
        <taxon>Gottfriedia</taxon>
    </lineage>
</organism>
<keyword evidence="5 8" id="KW-0378">Hydrolase</keyword>
<evidence type="ECO:0000256" key="7">
    <source>
        <dbReference type="ARBA" id="ARBA00025029"/>
    </source>
</evidence>
<dbReference type="Gene3D" id="3.20.20.150">
    <property type="entry name" value="Divalent-metal-dependent TIM barrel enzymes"/>
    <property type="match status" value="1"/>
</dbReference>
<dbReference type="HAMAP" id="MF_00606">
    <property type="entry name" value="UV_endonuclease"/>
    <property type="match status" value="1"/>
</dbReference>
<evidence type="ECO:0000256" key="4">
    <source>
        <dbReference type="ARBA" id="ARBA00022769"/>
    </source>
</evidence>
<evidence type="ECO:0000313" key="9">
    <source>
        <dbReference type="EMBL" id="ODG91902.1"/>
    </source>
</evidence>
<evidence type="ECO:0000256" key="8">
    <source>
        <dbReference type="HAMAP-Rule" id="MF_00606"/>
    </source>
</evidence>
<dbReference type="PANTHER" id="PTHR31290">
    <property type="entry name" value="UV-DAMAGE ENDONUCLEASE"/>
    <property type="match status" value="1"/>
</dbReference>
<dbReference type="InterPro" id="IPR036237">
    <property type="entry name" value="Xyl_isomerase-like_sf"/>
</dbReference>
<comment type="caution">
    <text evidence="9">The sequence shown here is derived from an EMBL/GenBank/DDBJ whole genome shotgun (WGS) entry which is preliminary data.</text>
</comment>
<keyword evidence="4 8" id="KW-0228">DNA excision</keyword>
<evidence type="ECO:0000256" key="1">
    <source>
        <dbReference type="ARBA" id="ARBA00022722"/>
    </source>
</evidence>
<evidence type="ECO:0000256" key="2">
    <source>
        <dbReference type="ARBA" id="ARBA00022759"/>
    </source>
</evidence>
<dbReference type="InterPro" id="IPR004601">
    <property type="entry name" value="UvdE"/>
</dbReference>
<proteinExistence type="inferred from homology"/>
<name>A0ABX2ZTQ7_9BACI</name>
<keyword evidence="3 8" id="KW-0227">DNA damage</keyword>
<dbReference type="Pfam" id="PF03851">
    <property type="entry name" value="UvdE"/>
    <property type="match status" value="1"/>
</dbReference>
<evidence type="ECO:0000313" key="10">
    <source>
        <dbReference type="Proteomes" id="UP000094580"/>
    </source>
</evidence>
<dbReference type="Proteomes" id="UP000094580">
    <property type="component" value="Unassembled WGS sequence"/>
</dbReference>
<reference evidence="9 10" key="1">
    <citation type="submission" date="2016-07" db="EMBL/GenBank/DDBJ databases">
        <authorList>
            <person name="Townsley L."/>
            <person name="Shank E.A."/>
        </authorList>
    </citation>
    <scope>NUCLEOTIDE SEQUENCE [LARGE SCALE GENOMIC DNA]</scope>
    <source>
        <strain evidence="9 10">CH01</strain>
    </source>
</reference>